<dbReference type="GO" id="GO:0046872">
    <property type="term" value="F:metal ion binding"/>
    <property type="evidence" value="ECO:0007669"/>
    <property type="project" value="InterPro"/>
</dbReference>
<dbReference type="EMBL" id="CAFBMT010000005">
    <property type="protein sequence ID" value="CAB4927702.1"/>
    <property type="molecule type" value="Genomic_DNA"/>
</dbReference>
<evidence type="ECO:0000313" key="2">
    <source>
        <dbReference type="EMBL" id="CAB4363240.1"/>
    </source>
</evidence>
<dbReference type="InterPro" id="IPR017517">
    <property type="entry name" value="Maleyloyr_isom"/>
</dbReference>
<gene>
    <name evidence="3" type="ORF">UFOPK2656_02220</name>
    <name evidence="4" type="ORF">UFOPK3099_00743</name>
    <name evidence="5" type="ORF">UFOPK3267_00776</name>
    <name evidence="6" type="ORF">UFOPK3651_01277</name>
    <name evidence="7" type="ORF">UFOPK3931_02336</name>
    <name evidence="2" type="ORF">UFOPK4189_01022</name>
</gene>
<dbReference type="NCBIfam" id="TIGR03083">
    <property type="entry name" value="maleylpyruvate isomerase family mycothiol-dependent enzyme"/>
    <property type="match status" value="1"/>
</dbReference>
<evidence type="ECO:0000313" key="5">
    <source>
        <dbReference type="EMBL" id="CAB4848770.1"/>
    </source>
</evidence>
<protein>
    <submittedName>
        <fullName evidence="4">Unannotated protein</fullName>
    </submittedName>
</protein>
<dbReference type="InterPro" id="IPR034660">
    <property type="entry name" value="DinB/YfiT-like"/>
</dbReference>
<reference evidence="4" key="1">
    <citation type="submission" date="2020-05" db="EMBL/GenBank/DDBJ databases">
        <authorList>
            <person name="Chiriac C."/>
            <person name="Salcher M."/>
            <person name="Ghai R."/>
            <person name="Kavagutti S V."/>
        </authorList>
    </citation>
    <scope>NUCLEOTIDE SEQUENCE</scope>
</reference>
<evidence type="ECO:0000313" key="4">
    <source>
        <dbReference type="EMBL" id="CAB4811030.1"/>
    </source>
</evidence>
<sequence>MTYDLGASYRSARERVGALVTEHAAALDRAVPATPEWTVHDVLAHVVGIAVDAANGNMEGAPGDAWTAAQVARGKGQSAHALLADWSEHGPRLENLLSGPQGRMAAAAVMDVHCHEADLRHALGLAGDLPSDFLTWAAESMRARLDEQTRDAGLPPVVIEIDNFEWLRARLGRRTEAEVRGYRWTTDGAPIDPSEYLHLFFIFGRAAGSLGEVARS</sequence>
<evidence type="ECO:0000313" key="7">
    <source>
        <dbReference type="EMBL" id="CAB5003660.1"/>
    </source>
</evidence>
<dbReference type="SUPFAM" id="SSF109854">
    <property type="entry name" value="DinB/YfiT-like putative metalloenzymes"/>
    <property type="match status" value="1"/>
</dbReference>
<evidence type="ECO:0000259" key="1">
    <source>
        <dbReference type="Pfam" id="PF11716"/>
    </source>
</evidence>
<dbReference type="EMBL" id="CAESGF010000005">
    <property type="protein sequence ID" value="CAB4363240.1"/>
    <property type="molecule type" value="Genomic_DNA"/>
</dbReference>
<dbReference type="AlphaFoldDB" id="A0A6J6YNG4"/>
<organism evidence="4">
    <name type="scientific">freshwater metagenome</name>
    <dbReference type="NCBI Taxonomy" id="449393"/>
    <lineage>
        <taxon>unclassified sequences</taxon>
        <taxon>metagenomes</taxon>
        <taxon>ecological metagenomes</taxon>
    </lineage>
</organism>
<dbReference type="Pfam" id="PF11716">
    <property type="entry name" value="MDMPI_N"/>
    <property type="match status" value="1"/>
</dbReference>
<dbReference type="InterPro" id="IPR024344">
    <property type="entry name" value="MDMPI_metal-binding"/>
</dbReference>
<dbReference type="EMBL" id="CAFBIY010000030">
    <property type="protein sequence ID" value="CAB4848770.1"/>
    <property type="molecule type" value="Genomic_DNA"/>
</dbReference>
<dbReference type="EMBL" id="CAEZYF010000014">
    <property type="protein sequence ID" value="CAB4732375.1"/>
    <property type="molecule type" value="Genomic_DNA"/>
</dbReference>
<dbReference type="EMBL" id="CAFBOL010000078">
    <property type="protein sequence ID" value="CAB5003660.1"/>
    <property type="molecule type" value="Genomic_DNA"/>
</dbReference>
<proteinExistence type="predicted"/>
<dbReference type="EMBL" id="CAFAAV010000041">
    <property type="protein sequence ID" value="CAB4811030.1"/>
    <property type="molecule type" value="Genomic_DNA"/>
</dbReference>
<feature type="domain" description="Mycothiol-dependent maleylpyruvate isomerase metal-binding" evidence="1">
    <location>
        <begin position="10"/>
        <end position="98"/>
    </location>
</feature>
<evidence type="ECO:0000313" key="6">
    <source>
        <dbReference type="EMBL" id="CAB4927702.1"/>
    </source>
</evidence>
<evidence type="ECO:0000313" key="3">
    <source>
        <dbReference type="EMBL" id="CAB4732375.1"/>
    </source>
</evidence>
<name>A0A6J6YNG4_9ZZZZ</name>
<accession>A0A6J6YNG4</accession>